<dbReference type="Gene3D" id="3.40.710.10">
    <property type="entry name" value="DD-peptidase/beta-lactamase superfamily"/>
    <property type="match status" value="1"/>
</dbReference>
<dbReference type="Pfam" id="PF00144">
    <property type="entry name" value="Beta-lactamase"/>
    <property type="match status" value="1"/>
</dbReference>
<evidence type="ECO:0000259" key="2">
    <source>
        <dbReference type="Pfam" id="PF00144"/>
    </source>
</evidence>
<name>A0A6J4KRQ2_9BACT</name>
<dbReference type="PANTHER" id="PTHR46825:SF9">
    <property type="entry name" value="BETA-LACTAMASE-RELATED DOMAIN-CONTAINING PROTEIN"/>
    <property type="match status" value="1"/>
</dbReference>
<sequence>MPRTLGPTFRLGATLLALAPSALRSQAPSGEPFAAARALVRSAMAEQRIPAMAVAVAKDGRIVWEEGFGWANVARRVRATPHTMFSVASVTKPMTATLVMRLVEQRRVGLDRPANDFLGAAKVRSDAWSPAGATVRRVLSHTAGLPFHYEWVYRGEGHRGRTGDEAIARYGVLVAPPAAVFQYSNIGYGVLGAIVERVSGRRYADVMQTEVFRPLGMRHTVVSNGAGLGDTAAVRYATEREPYPPYDLDTPAGGAVYTSVHDLVRFGMFHLGNRVPGQQPILRDATRRAMQQPATPGSGDQYGLGWLVDDHDGHRRVFHPGDMPGVRARLNLYPGANLVVAVVANQYTEAVDRVADAAAAALLPRAADAGPEREARAAAADAAAAPDAPSTAPPELLGEWAGQITTADGPVPLTLRVQPDGDVHVQLGDELRTLLNDVSFARGRLVGRFAGTLPTEDARRHPHSVLLTVWLRDGKLAGAATAQSDHFALSSYVELRETTRGK</sequence>
<feature type="compositionally biased region" description="Low complexity" evidence="1">
    <location>
        <begin position="377"/>
        <end position="394"/>
    </location>
</feature>
<dbReference type="InterPro" id="IPR050491">
    <property type="entry name" value="AmpC-like"/>
</dbReference>
<evidence type="ECO:0000256" key="1">
    <source>
        <dbReference type="SAM" id="MobiDB-lite"/>
    </source>
</evidence>
<protein>
    <recommendedName>
        <fullName evidence="2">Beta-lactamase-related domain-containing protein</fullName>
    </recommendedName>
</protein>
<dbReference type="EMBL" id="CADCTU010000342">
    <property type="protein sequence ID" value="CAA9311560.1"/>
    <property type="molecule type" value="Genomic_DNA"/>
</dbReference>
<reference evidence="3" key="1">
    <citation type="submission" date="2020-02" db="EMBL/GenBank/DDBJ databases">
        <authorList>
            <person name="Meier V. D."/>
        </authorList>
    </citation>
    <scope>NUCLEOTIDE SEQUENCE</scope>
    <source>
        <strain evidence="3">AVDCRST_MAG11</strain>
    </source>
</reference>
<proteinExistence type="predicted"/>
<dbReference type="SUPFAM" id="SSF56601">
    <property type="entry name" value="beta-lactamase/transpeptidase-like"/>
    <property type="match status" value="1"/>
</dbReference>
<organism evidence="3">
    <name type="scientific">uncultured Gemmatimonadaceae bacterium</name>
    <dbReference type="NCBI Taxonomy" id="246130"/>
    <lineage>
        <taxon>Bacteria</taxon>
        <taxon>Pseudomonadati</taxon>
        <taxon>Gemmatimonadota</taxon>
        <taxon>Gemmatimonadia</taxon>
        <taxon>Gemmatimonadales</taxon>
        <taxon>Gemmatimonadaceae</taxon>
        <taxon>environmental samples</taxon>
    </lineage>
</organism>
<dbReference type="PANTHER" id="PTHR46825">
    <property type="entry name" value="D-ALANYL-D-ALANINE-CARBOXYPEPTIDASE/ENDOPEPTIDASE AMPH"/>
    <property type="match status" value="1"/>
</dbReference>
<gene>
    <name evidence="3" type="ORF">AVDCRST_MAG11-1529</name>
</gene>
<accession>A0A6J4KRQ2</accession>
<dbReference type="InterPro" id="IPR012338">
    <property type="entry name" value="Beta-lactam/transpept-like"/>
</dbReference>
<evidence type="ECO:0000313" key="3">
    <source>
        <dbReference type="EMBL" id="CAA9311560.1"/>
    </source>
</evidence>
<feature type="domain" description="Beta-lactamase-related" evidence="2">
    <location>
        <begin position="37"/>
        <end position="362"/>
    </location>
</feature>
<dbReference type="AlphaFoldDB" id="A0A6J4KRQ2"/>
<dbReference type="InterPro" id="IPR001466">
    <property type="entry name" value="Beta-lactam-related"/>
</dbReference>
<feature type="region of interest" description="Disordered" evidence="1">
    <location>
        <begin position="373"/>
        <end position="394"/>
    </location>
</feature>